<dbReference type="SUPFAM" id="SSF69322">
    <property type="entry name" value="Tricorn protease domain 2"/>
    <property type="match status" value="1"/>
</dbReference>
<dbReference type="PROSITE" id="PS51257">
    <property type="entry name" value="PROKAR_LIPOPROTEIN"/>
    <property type="match status" value="1"/>
</dbReference>
<feature type="compositionally biased region" description="Polar residues" evidence="1">
    <location>
        <begin position="49"/>
        <end position="58"/>
    </location>
</feature>
<evidence type="ECO:0000313" key="4">
    <source>
        <dbReference type="Proteomes" id="UP000192907"/>
    </source>
</evidence>
<feature type="compositionally biased region" description="Polar residues" evidence="1">
    <location>
        <begin position="28"/>
        <end position="37"/>
    </location>
</feature>
<dbReference type="Proteomes" id="UP000192907">
    <property type="component" value="Unassembled WGS sequence"/>
</dbReference>
<dbReference type="EMBL" id="FWZT01000031">
    <property type="protein sequence ID" value="SMF77569.1"/>
    <property type="molecule type" value="Genomic_DNA"/>
</dbReference>
<evidence type="ECO:0000259" key="2">
    <source>
        <dbReference type="Pfam" id="PF12245"/>
    </source>
</evidence>
<dbReference type="InterPro" id="IPR022038">
    <property type="entry name" value="Ig-like_bact"/>
</dbReference>
<accession>A0A1Y6CT82</accession>
<dbReference type="PANTHER" id="PTHR36220">
    <property type="entry name" value="UNNAMED PRODUCT"/>
    <property type="match status" value="1"/>
</dbReference>
<dbReference type="PANTHER" id="PTHR36220:SF1">
    <property type="entry name" value="GAMMA TUBULIN COMPLEX COMPONENT C-TERMINAL DOMAIN-CONTAINING PROTEIN"/>
    <property type="match status" value="1"/>
</dbReference>
<keyword evidence="4" id="KW-1185">Reference proteome</keyword>
<dbReference type="OrthoDB" id="9758386at2"/>
<dbReference type="Pfam" id="PF12245">
    <property type="entry name" value="Big_3_2"/>
    <property type="match status" value="1"/>
</dbReference>
<dbReference type="STRING" id="1513793.SAMN06296036_13161"/>
<dbReference type="Gene3D" id="2.130.10.130">
    <property type="entry name" value="Integrin alpha, N-terminal"/>
    <property type="match status" value="2"/>
</dbReference>
<evidence type="ECO:0000313" key="3">
    <source>
        <dbReference type="EMBL" id="SMF77569.1"/>
    </source>
</evidence>
<dbReference type="RefSeq" id="WP_132325072.1">
    <property type="nucleotide sequence ID" value="NZ_FWZT01000031.1"/>
</dbReference>
<proteinExistence type="predicted"/>
<sequence length="2087" mass="230987">MPSAIRICLISFIVTMTGCGGGGGNKSAPPTDQSDGTTGIGAPNPADPSDSSGDGQPVINYQASDSDRVNSAFTPSIEVSGFETVLWEKLSGPGDVSFSNSSIVSPSISASADGNYDVAITAWNKAGQSKTQTISFQWDTQVALEFLGENLDQGFWNNRATNSAITLEYTTQEEVAFTWSQERGDETVELNQQDQTIIISGPVDGEYAVALTFTDELGNETKRTLEFVRDTIIPNLNSLPDLKVNQPSMVEATCISDCDGAKIDWTSASPFVTIEKDEGNPFLAQISASENGKFDIEVTISDDAGNLSSKTFVYEYSKTDLLFTISANNIITNKSMRLETSLQDSWQLDWKKLTGEGQITLQRQESDLIVSTDKDDTYTVDLLVRDEFGNLAKKTLEFTWDTVAPTIDDLADQRTNKPFTIKPVISGAVRYQWQASSSHVTFDSQDQRETRATVQRDGTYELSITATDLAGNSATETFQLVYDTIAPKISVTSPEIRYEDGKIYTRKPFQVSFAADDPSSPLVWKSPDNVTLKMQSSSQAMIEASAEGDYEVVVSSTDGLNSSQEIIRFVWDQTKPRVENLADRIDTNAELLLPEITVNEPLSLVNWKSIDDNENLKISYPNTKNRLQPMLSATTDGSYRVEIQLTDRAGNLGEQTLEFVWDTVAPGLADFKDLITNKPVLVEGELGEDNEDYSYNWVSVPTLKFSAPQSRQTMISAPSDQDYIVALTVTDRASNKTTKFFTLTWDTKPPTLNVVDGNTGLKVSPGDRLSSKKEISLNIQKNYSSLEFESIPADQPGLNLEFDEASSILTVSADEDGEFPIKLTITNERDNTNELLFFYVSDTKAPEIPAISYKFSSEILDYMDQDIYTNASNITFMVSNDEDLSYEWSAEFNGTERGSPISGEESSWALQNGVTEVYLKVSDKAGNVSQKTMTVRRKSVWLHRLLTWEYKSGDKWRTAISSTQTSNVHINEDARFRILAFEDDLSDIDVKFIYNGVGVASLITDPSSPHPVVLVPMNGSSANNSLVLIAQDRYGNRLTRRILIHFDGEKPIVPSPGTLSLKLVEKGDLFEFQVSGKRVEESNVRYTLYVSDKPPSSMTSLDQILENGRQVAGVGGSWRDFNLSHQVSDPYQPRTYNVVVTDKAGNRGVYQPVQSTFLNINYPVGSYTERAQIELAGRCFQPEERVSIFIGGELQDSTSCDEYNWSKLLEIPSAAGREIEVKITHQGIEYKRTFVRSNQFRFVRKSLGEFEVETLLKYDNFGDSMVLSQDEKTLFISASGHGNPIDRKDTYLGGSGSIFIYRKSFDGSWSFDQLLKAPKPTENAGFGASLATDGDILAVSASNEDRVDASGKEMLSAGSVYIYRLTQGSWRLEQSLFEPPQEEGSLFNRFGKKLAIRGDTLVVASDRGFTGDNASGEGQLYVYQRDGGPFTLSQVISPLEFLRHPSPSYVLRAAEDRSISVTYGGPLDESEFADISSFVSGEIKIGDGFMAFTGSFGMTVLEYSSSNNSWRPYGVIRQDSESIDSYVARDIGLRHDELVVAYPRFDQERGLALKLGLASEGPKIIYQAVGSTIYDRLGSCLDWRDNRLAFCTSRKKISLFEETDQGLTLKRVETVSDTRSTLVSVAVGEESMIAGGLQLSSIEEYVAGEAFAFSTNNPDEAVQRLPGFSNLTPPALAEMGKRLKISPDGLTMVALSKNRPVIYTRGSLTSSWQQQQVIDGFESNSLCREFTLNFESTFLIIGTPSRCDIGSVRLYRKSMGEWVHHQTLKVSEFLPEATEESAKGRNFGSAIQLSPDHRYLFVGAKSDPYDVDEFAELSGSGAVFVFETNLFGEFIYKQKITAPESLRKEAMNFGAAIVANSESLFVGSPRYEEKVPEFLFEQDIGMVSRFTKTENGWVFVDSVKGFVQNQDLSGRDPDIVTELGTALALKNNLLYVGAPSSRWENKRKGGVLVYEIQDTTLELKNIYRPDFNAKDQNIGASYGSSLAILDEFMFVGAIRDGYSVKEGREVPRNGAVYSYRMEGDQLNYFQKITLPAGYTNGKSDSFGFSLDAAKDTLIIGAPWQHSLLNGDFGSYRTGAVYTLRLKP</sequence>
<name>A0A1Y6CT82_9BACT</name>
<reference evidence="4" key="1">
    <citation type="submission" date="2017-04" db="EMBL/GenBank/DDBJ databases">
        <authorList>
            <person name="Varghese N."/>
            <person name="Submissions S."/>
        </authorList>
    </citation>
    <scope>NUCLEOTIDE SEQUENCE [LARGE SCALE GENOMIC DNA]</scope>
    <source>
        <strain evidence="4">RKEM611</strain>
    </source>
</reference>
<feature type="domain" description="Ig-like" evidence="2">
    <location>
        <begin position="612"/>
        <end position="662"/>
    </location>
</feature>
<evidence type="ECO:0000256" key="1">
    <source>
        <dbReference type="SAM" id="MobiDB-lite"/>
    </source>
</evidence>
<gene>
    <name evidence="3" type="ORF">SAMN06296036_13161</name>
</gene>
<protein>
    <submittedName>
        <fullName evidence="3">Ig-like domain (Group 3)</fullName>
    </submittedName>
</protein>
<dbReference type="InterPro" id="IPR028994">
    <property type="entry name" value="Integrin_alpha_N"/>
</dbReference>
<feature type="region of interest" description="Disordered" evidence="1">
    <location>
        <begin position="22"/>
        <end position="58"/>
    </location>
</feature>
<organism evidence="3 4">
    <name type="scientific">Pseudobacteriovorax antillogorgiicola</name>
    <dbReference type="NCBI Taxonomy" id="1513793"/>
    <lineage>
        <taxon>Bacteria</taxon>
        <taxon>Pseudomonadati</taxon>
        <taxon>Bdellovibrionota</taxon>
        <taxon>Oligoflexia</taxon>
        <taxon>Oligoflexales</taxon>
        <taxon>Pseudobacteriovoracaceae</taxon>
        <taxon>Pseudobacteriovorax</taxon>
    </lineage>
</organism>